<dbReference type="Gene3D" id="3.40.50.720">
    <property type="entry name" value="NAD(P)-binding Rossmann-like Domain"/>
    <property type="match status" value="1"/>
</dbReference>
<gene>
    <name evidence="4" type="ORF">JWS13_26555</name>
</gene>
<proteinExistence type="inferred from homology"/>
<dbReference type="Pfam" id="PF00106">
    <property type="entry name" value="adh_short"/>
    <property type="match status" value="1"/>
</dbReference>
<evidence type="ECO:0000256" key="1">
    <source>
        <dbReference type="ARBA" id="ARBA00006484"/>
    </source>
</evidence>
<dbReference type="PANTHER" id="PTHR43976">
    <property type="entry name" value="SHORT CHAIN DEHYDROGENASE"/>
    <property type="match status" value="1"/>
</dbReference>
<dbReference type="InterPro" id="IPR051911">
    <property type="entry name" value="SDR_oxidoreductase"/>
</dbReference>
<comment type="similarity">
    <text evidence="1">Belongs to the short-chain dehydrogenases/reductases (SDR) family.</text>
</comment>
<evidence type="ECO:0000256" key="3">
    <source>
        <dbReference type="SAM" id="MobiDB-lite"/>
    </source>
</evidence>
<feature type="compositionally biased region" description="Basic residues" evidence="3">
    <location>
        <begin position="94"/>
        <end position="107"/>
    </location>
</feature>
<evidence type="ECO:0000256" key="2">
    <source>
        <dbReference type="ARBA" id="ARBA00023002"/>
    </source>
</evidence>
<dbReference type="RefSeq" id="WP_206008315.1">
    <property type="nucleotide sequence ID" value="NZ_CP070619.1"/>
</dbReference>
<protein>
    <submittedName>
        <fullName evidence="4">SDR family NAD(P)-dependent oxidoreductase</fullName>
    </submittedName>
</protein>
<dbReference type="InterPro" id="IPR036291">
    <property type="entry name" value="NAD(P)-bd_dom_sf"/>
</dbReference>
<dbReference type="EMBL" id="CP070619">
    <property type="protein sequence ID" value="QSE91944.1"/>
    <property type="molecule type" value="Genomic_DNA"/>
</dbReference>
<organism evidence="4 5">
    <name type="scientific">Rhodococcus pseudokoreensis</name>
    <dbReference type="NCBI Taxonomy" id="2811421"/>
    <lineage>
        <taxon>Bacteria</taxon>
        <taxon>Bacillati</taxon>
        <taxon>Actinomycetota</taxon>
        <taxon>Actinomycetes</taxon>
        <taxon>Mycobacteriales</taxon>
        <taxon>Nocardiaceae</taxon>
        <taxon>Rhodococcus</taxon>
    </lineage>
</organism>
<reference evidence="4 5" key="2">
    <citation type="journal article" date="2022" name="Arch. Microbiol.">
        <title>Rhodococcus pseudokoreensis sp. nov. isolated from the rhizosphere of young M26 apple rootstocks.</title>
        <authorList>
            <person name="Kampfer P."/>
            <person name="Glaeser S.P."/>
            <person name="Blom J."/>
            <person name="Wolf J."/>
            <person name="Benning S."/>
            <person name="Schloter M."/>
            <person name="Neumann-Schaal M."/>
        </authorList>
    </citation>
    <scope>NUCLEOTIDE SEQUENCE [LARGE SCALE GENOMIC DNA]</scope>
    <source>
        <strain evidence="4 5">R79</strain>
    </source>
</reference>
<name>A0A974ZVI0_9NOCA</name>
<reference evidence="4 5" key="1">
    <citation type="journal article" date="2021" name="Microbiol. Resour. Announc.">
        <title>Complete Genome Sequences of Two Rhodococcus sp. Strains with Large and Linear Chromosomes, Isolated from Apple Rhizosphere.</title>
        <authorList>
            <person name="Benning S."/>
            <person name="Brugnone N."/>
            <person name="Siani R."/>
            <person name="Kublik S."/>
            <person name="Schloter M."/>
            <person name="Rad V."/>
        </authorList>
    </citation>
    <scope>NUCLEOTIDE SEQUENCE [LARGE SCALE GENOMIC DNA]</scope>
    <source>
        <strain evidence="4 5">R79</strain>
    </source>
</reference>
<sequence length="107" mass="11271">MLRRDGNVVQGTLEELSLDQVRAQLETNVVGLVAVAKAVLPGMRQRRSGHIINFSSGGGLVGVPRLDACVRVQVRGRGTERGTVAGCGSPRSPGGHRRAGGLPHRAR</sequence>
<dbReference type="InterPro" id="IPR002347">
    <property type="entry name" value="SDR_fam"/>
</dbReference>
<dbReference type="SUPFAM" id="SSF51735">
    <property type="entry name" value="NAD(P)-binding Rossmann-fold domains"/>
    <property type="match status" value="1"/>
</dbReference>
<keyword evidence="5" id="KW-1185">Reference proteome</keyword>
<accession>A0A974ZVI0</accession>
<dbReference type="Proteomes" id="UP000662986">
    <property type="component" value="Chromosome"/>
</dbReference>
<keyword evidence="2" id="KW-0560">Oxidoreductase</keyword>
<evidence type="ECO:0000313" key="5">
    <source>
        <dbReference type="Proteomes" id="UP000662986"/>
    </source>
</evidence>
<feature type="region of interest" description="Disordered" evidence="3">
    <location>
        <begin position="80"/>
        <end position="107"/>
    </location>
</feature>
<dbReference type="PANTHER" id="PTHR43976:SF16">
    <property type="entry name" value="SHORT-CHAIN DEHYDROGENASE_REDUCTASE FAMILY PROTEIN"/>
    <property type="match status" value="1"/>
</dbReference>
<evidence type="ECO:0000313" key="4">
    <source>
        <dbReference type="EMBL" id="QSE91944.1"/>
    </source>
</evidence>